<evidence type="ECO:0000313" key="2">
    <source>
        <dbReference type="Proteomes" id="UP000789860"/>
    </source>
</evidence>
<name>A0ACA9KLD0_9GLOM</name>
<dbReference type="EMBL" id="CAJVPM010001944">
    <property type="protein sequence ID" value="CAG8477128.1"/>
    <property type="molecule type" value="Genomic_DNA"/>
</dbReference>
<reference evidence="1" key="1">
    <citation type="submission" date="2021-06" db="EMBL/GenBank/DDBJ databases">
        <authorList>
            <person name="Kallberg Y."/>
            <person name="Tangrot J."/>
            <person name="Rosling A."/>
        </authorList>
    </citation>
    <scope>NUCLEOTIDE SEQUENCE</scope>
    <source>
        <strain evidence="1">AU212A</strain>
    </source>
</reference>
<dbReference type="Proteomes" id="UP000789860">
    <property type="component" value="Unassembled WGS sequence"/>
</dbReference>
<evidence type="ECO:0000313" key="1">
    <source>
        <dbReference type="EMBL" id="CAG8477128.1"/>
    </source>
</evidence>
<sequence>RVLGTTIRSTADKFGIQLKQIREWHSKKQELMLAQPHIKCLNSGPRSAYPELELELATWVKNLCNNLKPVSHSIIQTKAASLASLPQYTNQFPHISSFRWSNKWLDGFMHCYKFSNRHKTIVAQHLPTDLEAKQQEFLSLIQYCCIQHDYPLLLIGNMDETPLTFDMPNNVTVDTIGNKTVGIRTCRHEKSNFTIVLGCMVDGAKLPLIVIFKLKNIPRHKFLLGIIIRANEKE</sequence>
<gene>
    <name evidence="1" type="ORF">SCALOS_LOCUS2274</name>
</gene>
<keyword evidence="2" id="KW-1185">Reference proteome</keyword>
<protein>
    <submittedName>
        <fullName evidence="1">6488_t:CDS:1</fullName>
    </submittedName>
</protein>
<proteinExistence type="predicted"/>
<feature type="non-terminal residue" evidence="1">
    <location>
        <position position="1"/>
    </location>
</feature>
<accession>A0ACA9KLD0</accession>
<comment type="caution">
    <text evidence="1">The sequence shown here is derived from an EMBL/GenBank/DDBJ whole genome shotgun (WGS) entry which is preliminary data.</text>
</comment>
<organism evidence="1 2">
    <name type="scientific">Scutellospora calospora</name>
    <dbReference type="NCBI Taxonomy" id="85575"/>
    <lineage>
        <taxon>Eukaryota</taxon>
        <taxon>Fungi</taxon>
        <taxon>Fungi incertae sedis</taxon>
        <taxon>Mucoromycota</taxon>
        <taxon>Glomeromycotina</taxon>
        <taxon>Glomeromycetes</taxon>
        <taxon>Diversisporales</taxon>
        <taxon>Gigasporaceae</taxon>
        <taxon>Scutellospora</taxon>
    </lineage>
</organism>